<dbReference type="Proteomes" id="UP000693972">
    <property type="component" value="Unassembled WGS sequence"/>
</dbReference>
<gene>
    <name evidence="1" type="ORF">KUL25_20010</name>
</gene>
<organism evidence="1">
    <name type="scientific">Gymnodinialimonas phycosphaerae</name>
    <dbReference type="NCBI Taxonomy" id="2841589"/>
    <lineage>
        <taxon>Bacteria</taxon>
        <taxon>Pseudomonadati</taxon>
        <taxon>Pseudomonadota</taxon>
        <taxon>Alphaproteobacteria</taxon>
        <taxon>Rhodobacterales</taxon>
        <taxon>Paracoccaceae</taxon>
        <taxon>Gymnodinialimonas</taxon>
    </lineage>
</organism>
<keyword evidence="2" id="KW-1185">Reference proteome</keyword>
<evidence type="ECO:0000313" key="1">
    <source>
        <dbReference type="EMBL" id="QXL87660.1"/>
    </source>
</evidence>
<dbReference type="RefSeq" id="WP_257894515.1">
    <property type="nucleotide sequence ID" value="NZ_JAIMBW010000001.1"/>
</dbReference>
<dbReference type="EMBL" id="JAIMBW010000001">
    <property type="protein sequence ID" value="MBY4895051.1"/>
    <property type="molecule type" value="Genomic_DNA"/>
</dbReference>
<dbReference type="AlphaFoldDB" id="A0A975TUH9"/>
<accession>A0A975TUH9</accession>
<name>A0A975TUH9_9RHOB</name>
<dbReference type="EMBL" id="CP078073">
    <property type="protein sequence ID" value="QXL87660.1"/>
    <property type="molecule type" value="Genomic_DNA"/>
</dbReference>
<reference evidence="1 2" key="1">
    <citation type="submission" date="2021-07" db="EMBL/GenBank/DDBJ databases">
        <title>Karlodiniumbacter phycospheric gen. nov., sp. nov., a phycosphere bacterium isolated from karlodinium veneficum.</title>
        <authorList>
            <person name="Peng Y."/>
            <person name="Jiang L."/>
            <person name="Lee J."/>
        </authorList>
    </citation>
    <scope>NUCLEOTIDE SEQUENCE</scope>
    <source>
        <strain evidence="1 2">N5</strain>
    </source>
</reference>
<evidence type="ECO:0000313" key="2">
    <source>
        <dbReference type="Proteomes" id="UP000693972"/>
    </source>
</evidence>
<protein>
    <submittedName>
        <fullName evidence="1">Uncharacterized protein</fullName>
    </submittedName>
</protein>
<sequence>MKVAVIGTSNIGAVKYAADRIAAAHPDLALTCYGLPGGKFDEAKVNADGVFLPNQKDRQVLKLEHRINGTIGIDLNAFAHILVIGDTLGMPATLWTALNYDIADWPTRTGRDLLSLPAFLATIDEAITLRADHLRAQFGDHKIHVALAPYPTTAVVPKGAHHQQPYAGMATHPHAADIHALYRLALIRALRNRDMIFIPQPDETIASPFLTRERYGHGSMDFRAEGRLLNDHRHMNADFGASLFDAFALAIGATPHA</sequence>
<proteinExistence type="predicted"/>